<name>A0A402D242_9BACT</name>
<dbReference type="Proteomes" id="UP000287394">
    <property type="component" value="Chromosome"/>
</dbReference>
<dbReference type="EMBL" id="AP025739">
    <property type="protein sequence ID" value="BDI30164.1"/>
    <property type="molecule type" value="Genomic_DNA"/>
</dbReference>
<proteinExistence type="predicted"/>
<dbReference type="RefSeq" id="WP_119323614.1">
    <property type="nucleotide sequence ID" value="NZ_AP025739.1"/>
</dbReference>
<protein>
    <submittedName>
        <fullName evidence="1">Uncharacterized protein</fullName>
    </submittedName>
</protein>
<dbReference type="AlphaFoldDB" id="A0A402D242"/>
<accession>A0A402D242</accession>
<keyword evidence="2" id="KW-1185">Reference proteome</keyword>
<evidence type="ECO:0000313" key="1">
    <source>
        <dbReference type="EMBL" id="BDI30164.1"/>
    </source>
</evidence>
<reference evidence="1 2" key="1">
    <citation type="journal article" date="2019" name="Int. J. Syst. Evol. Microbiol.">
        <title>Capsulimonas corticalis gen. nov., sp. nov., an aerobic capsulated bacterium, of a novel bacterial order, Capsulimonadales ord. nov., of the class Armatimonadia of the phylum Armatimonadetes.</title>
        <authorList>
            <person name="Li J."/>
            <person name="Kudo C."/>
            <person name="Tonouchi A."/>
        </authorList>
    </citation>
    <scope>NUCLEOTIDE SEQUENCE [LARGE SCALE GENOMIC DNA]</scope>
    <source>
        <strain evidence="1 2">AX-7</strain>
    </source>
</reference>
<dbReference type="KEGG" id="ccot:CCAX7_22150"/>
<evidence type="ECO:0000313" key="2">
    <source>
        <dbReference type="Proteomes" id="UP000287394"/>
    </source>
</evidence>
<sequence length="77" mass="8487">MKLTLWLRFPPSEEIVKIEGMVVSTAHMRSITQSLALSVETGKAQIIHLTGLRNGELSELIVRSSDVLLAETIPDSK</sequence>
<organism evidence="1 2">
    <name type="scientific">Capsulimonas corticalis</name>
    <dbReference type="NCBI Taxonomy" id="2219043"/>
    <lineage>
        <taxon>Bacteria</taxon>
        <taxon>Bacillati</taxon>
        <taxon>Armatimonadota</taxon>
        <taxon>Armatimonadia</taxon>
        <taxon>Capsulimonadales</taxon>
        <taxon>Capsulimonadaceae</taxon>
        <taxon>Capsulimonas</taxon>
    </lineage>
</organism>
<gene>
    <name evidence="1" type="ORF">CCAX7_22150</name>
</gene>